<feature type="transmembrane region" description="Helical" evidence="1">
    <location>
        <begin position="6"/>
        <end position="24"/>
    </location>
</feature>
<keyword evidence="3" id="KW-1185">Reference proteome</keyword>
<keyword evidence="1" id="KW-0472">Membrane</keyword>
<name>A0A2U1MKB7_ARTAN</name>
<dbReference type="EMBL" id="PKPP01005043">
    <property type="protein sequence ID" value="PWA61687.1"/>
    <property type="molecule type" value="Genomic_DNA"/>
</dbReference>
<dbReference type="STRING" id="35608.A0A2U1MKB7"/>
<dbReference type="GO" id="GO:0030246">
    <property type="term" value="F:carbohydrate binding"/>
    <property type="evidence" value="ECO:0007669"/>
    <property type="project" value="UniProtKB-KW"/>
</dbReference>
<evidence type="ECO:0000313" key="2">
    <source>
        <dbReference type="EMBL" id="PWA61687.1"/>
    </source>
</evidence>
<evidence type="ECO:0000256" key="1">
    <source>
        <dbReference type="SAM" id="Phobius"/>
    </source>
</evidence>
<keyword evidence="2" id="KW-0430">Lectin</keyword>
<sequence length="92" mass="10356">MSGVNVVVIVIVVVIKIGIIVYVCNRISKMQTDPLVNDSRFIPLTMVKFLNDMEREKPIRFTSQQLRIATKDFTILLGSGQFTRGSLATEQL</sequence>
<accession>A0A2U1MKB7</accession>
<organism evidence="2 3">
    <name type="scientific">Artemisia annua</name>
    <name type="common">Sweet wormwood</name>
    <dbReference type="NCBI Taxonomy" id="35608"/>
    <lineage>
        <taxon>Eukaryota</taxon>
        <taxon>Viridiplantae</taxon>
        <taxon>Streptophyta</taxon>
        <taxon>Embryophyta</taxon>
        <taxon>Tracheophyta</taxon>
        <taxon>Spermatophyta</taxon>
        <taxon>Magnoliopsida</taxon>
        <taxon>eudicotyledons</taxon>
        <taxon>Gunneridae</taxon>
        <taxon>Pentapetalae</taxon>
        <taxon>asterids</taxon>
        <taxon>campanulids</taxon>
        <taxon>Asterales</taxon>
        <taxon>Asteraceae</taxon>
        <taxon>Asteroideae</taxon>
        <taxon>Anthemideae</taxon>
        <taxon>Artemisiinae</taxon>
        <taxon>Artemisia</taxon>
    </lineage>
</organism>
<evidence type="ECO:0000313" key="3">
    <source>
        <dbReference type="Proteomes" id="UP000245207"/>
    </source>
</evidence>
<dbReference type="AlphaFoldDB" id="A0A2U1MKB7"/>
<reference evidence="2 3" key="1">
    <citation type="journal article" date="2018" name="Mol. Plant">
        <title>The genome of Artemisia annua provides insight into the evolution of Asteraceae family and artemisinin biosynthesis.</title>
        <authorList>
            <person name="Shen Q."/>
            <person name="Zhang L."/>
            <person name="Liao Z."/>
            <person name="Wang S."/>
            <person name="Yan T."/>
            <person name="Shi P."/>
            <person name="Liu M."/>
            <person name="Fu X."/>
            <person name="Pan Q."/>
            <person name="Wang Y."/>
            <person name="Lv Z."/>
            <person name="Lu X."/>
            <person name="Zhang F."/>
            <person name="Jiang W."/>
            <person name="Ma Y."/>
            <person name="Chen M."/>
            <person name="Hao X."/>
            <person name="Li L."/>
            <person name="Tang Y."/>
            <person name="Lv G."/>
            <person name="Zhou Y."/>
            <person name="Sun X."/>
            <person name="Brodelius P.E."/>
            <person name="Rose J.K.C."/>
            <person name="Tang K."/>
        </authorList>
    </citation>
    <scope>NUCLEOTIDE SEQUENCE [LARGE SCALE GENOMIC DNA]</scope>
    <source>
        <strain evidence="3">cv. Huhao1</strain>
        <tissue evidence="2">Leaf</tissue>
    </source>
</reference>
<dbReference type="Proteomes" id="UP000245207">
    <property type="component" value="Unassembled WGS sequence"/>
</dbReference>
<comment type="caution">
    <text evidence="2">The sequence shown here is derived from an EMBL/GenBank/DDBJ whole genome shotgun (WGS) entry which is preliminary data.</text>
</comment>
<protein>
    <submittedName>
        <fullName evidence="2">Concanavalin A-like lectin/glucanase, subgroup</fullName>
    </submittedName>
</protein>
<keyword evidence="1" id="KW-0812">Transmembrane</keyword>
<dbReference type="OrthoDB" id="1744524at2759"/>
<gene>
    <name evidence="2" type="ORF">CTI12_AA370750</name>
</gene>
<proteinExistence type="predicted"/>
<keyword evidence="1" id="KW-1133">Transmembrane helix</keyword>